<dbReference type="InterPro" id="IPR016164">
    <property type="entry name" value="FAD-linked_Oxase-like_C"/>
</dbReference>
<dbReference type="SUPFAM" id="SSF55103">
    <property type="entry name" value="FAD-linked oxidases, C-terminal domain"/>
    <property type="match status" value="1"/>
</dbReference>
<comment type="caution">
    <text evidence="6">The sequence shown here is derived from an EMBL/GenBank/DDBJ whole genome shotgun (WGS) entry which is preliminary data.</text>
</comment>
<dbReference type="InterPro" id="IPR016170">
    <property type="entry name" value="Cytok_DH_C_sf"/>
</dbReference>
<dbReference type="Gene3D" id="3.40.462.10">
    <property type="entry name" value="FAD-linked oxidases, C-terminal domain"/>
    <property type="match status" value="1"/>
</dbReference>
<dbReference type="InterPro" id="IPR016166">
    <property type="entry name" value="FAD-bd_PCMH"/>
</dbReference>
<dbReference type="InterPro" id="IPR036318">
    <property type="entry name" value="FAD-bd_PCMH-like_sf"/>
</dbReference>
<protein>
    <submittedName>
        <fullName evidence="6">FAD-binding oxidoreductase</fullName>
    </submittedName>
</protein>
<dbReference type="InterPro" id="IPR016169">
    <property type="entry name" value="FAD-bd_PCMH_sub2"/>
</dbReference>
<proteinExistence type="predicted"/>
<evidence type="ECO:0000256" key="3">
    <source>
        <dbReference type="ARBA" id="ARBA00022827"/>
    </source>
</evidence>
<dbReference type="RefSeq" id="WP_346785232.1">
    <property type="nucleotide sequence ID" value="NZ_JBDLBR010000003.1"/>
</dbReference>
<feature type="domain" description="FAD-binding PCMH-type" evidence="5">
    <location>
        <begin position="50"/>
        <end position="235"/>
    </location>
</feature>
<dbReference type="Pfam" id="PF02913">
    <property type="entry name" value="FAD-oxidase_C"/>
    <property type="match status" value="1"/>
</dbReference>
<evidence type="ECO:0000313" key="6">
    <source>
        <dbReference type="EMBL" id="MEN7537791.1"/>
    </source>
</evidence>
<dbReference type="Proteomes" id="UP001484535">
    <property type="component" value="Unassembled WGS sequence"/>
</dbReference>
<organism evidence="6 7">
    <name type="scientific">Aurantiacibacter flavus</name>
    <dbReference type="NCBI Taxonomy" id="3145232"/>
    <lineage>
        <taxon>Bacteria</taxon>
        <taxon>Pseudomonadati</taxon>
        <taxon>Pseudomonadota</taxon>
        <taxon>Alphaproteobacteria</taxon>
        <taxon>Sphingomonadales</taxon>
        <taxon>Erythrobacteraceae</taxon>
        <taxon>Aurantiacibacter</taxon>
    </lineage>
</organism>
<sequence length="520" mass="57609">MADIPLPPGFTAMKMDQARAELEALLGASKVFFEDLDRISYKDKFAINDAGHHPAGAVAPESVEEVQAVLRVANQYRLPVFPIARGKNLGYGGTAPVLAGSVVLDLSRMKKIEFDAELGTVLVEPGVGFYDLYDYVKRNNLPYWLSVPANSWGSVMGNALDRGVGYTPYGEHTRNICGLEVVMPDGDVVRTGMGAFSDAPTWQAYPFGFGPAWDQMFVQSNFGVVTKMGMWLMPEPESVLGLDVQFDKPEDLKTMVDVIGPLRRERVLQQSPSIGNWMRAAAVLTRRTDWTDEPGALSDAVIDAIRQRFNIGWWGVELRVYGREGITRASMDILRKAMGDAGPLSMTETSWTKGEPLPPSTWNGAPTTFPMQNVNWYGGRGGHIGFSPVIPQDGDAAVAQFARTYARYKEYGMDYQGSFAFGERHLTNVNAMVFNKDNPEMMGRIDPFFRALVADAKEHGYGEYRTHLDYMDLVADTYDWNGGALWRLNEKVKNALDPNGIVAPGKSGIWPKGFEQERGQ</sequence>
<dbReference type="Pfam" id="PF01565">
    <property type="entry name" value="FAD_binding_4"/>
    <property type="match status" value="1"/>
</dbReference>
<dbReference type="PANTHER" id="PTHR11748">
    <property type="entry name" value="D-LACTATE DEHYDROGENASE"/>
    <property type="match status" value="1"/>
</dbReference>
<keyword evidence="2" id="KW-0285">Flavoprotein</keyword>
<dbReference type="SUPFAM" id="SSF56176">
    <property type="entry name" value="FAD-binding/transporter-associated domain-like"/>
    <property type="match status" value="1"/>
</dbReference>
<comment type="cofactor">
    <cofactor evidence="1">
        <name>FAD</name>
        <dbReference type="ChEBI" id="CHEBI:57692"/>
    </cofactor>
</comment>
<dbReference type="InterPro" id="IPR016167">
    <property type="entry name" value="FAD-bd_PCMH_sub1"/>
</dbReference>
<keyword evidence="4" id="KW-0560">Oxidoreductase</keyword>
<dbReference type="InterPro" id="IPR004113">
    <property type="entry name" value="FAD-bd_oxidored_4_C"/>
</dbReference>
<keyword evidence="7" id="KW-1185">Reference proteome</keyword>
<keyword evidence="3" id="KW-0274">FAD</keyword>
<dbReference type="EMBL" id="JBDLBR010000003">
    <property type="protein sequence ID" value="MEN7537791.1"/>
    <property type="molecule type" value="Genomic_DNA"/>
</dbReference>
<evidence type="ECO:0000256" key="1">
    <source>
        <dbReference type="ARBA" id="ARBA00001974"/>
    </source>
</evidence>
<dbReference type="Gene3D" id="3.30.465.10">
    <property type="match status" value="1"/>
</dbReference>
<accession>A0ABV0CYU2</accession>
<dbReference type="Gene3D" id="1.10.45.10">
    <property type="entry name" value="Vanillyl-alcohol Oxidase, Chain A, domain 4"/>
    <property type="match status" value="1"/>
</dbReference>
<name>A0ABV0CYU2_9SPHN</name>
<dbReference type="PANTHER" id="PTHR11748:SF114">
    <property type="entry name" value="ARYL-ALCOHOL OXIDASE VANILLYL-ALCOHOL OXIDASE (AFU_ORTHOLOGUE AFUA_3G09500)-RELATED"/>
    <property type="match status" value="1"/>
</dbReference>
<dbReference type="PROSITE" id="PS51387">
    <property type="entry name" value="FAD_PCMH"/>
    <property type="match status" value="1"/>
</dbReference>
<dbReference type="InterPro" id="IPR006094">
    <property type="entry name" value="Oxid_FAD_bind_N"/>
</dbReference>
<evidence type="ECO:0000259" key="5">
    <source>
        <dbReference type="PROSITE" id="PS51387"/>
    </source>
</evidence>
<dbReference type="InterPro" id="IPR016171">
    <property type="entry name" value="Vanillyl_alc_oxidase_C-sub2"/>
</dbReference>
<evidence type="ECO:0000313" key="7">
    <source>
        <dbReference type="Proteomes" id="UP001484535"/>
    </source>
</evidence>
<reference evidence="6 7" key="1">
    <citation type="submission" date="2024-05" db="EMBL/GenBank/DDBJ databases">
        <authorList>
            <person name="Park S."/>
        </authorList>
    </citation>
    <scope>NUCLEOTIDE SEQUENCE [LARGE SCALE GENOMIC DNA]</scope>
    <source>
        <strain evidence="6 7">DGU5</strain>
    </source>
</reference>
<dbReference type="Gene3D" id="3.30.43.10">
    <property type="entry name" value="Uridine Diphospho-n-acetylenolpyruvylglucosamine Reductase, domain 2"/>
    <property type="match status" value="1"/>
</dbReference>
<evidence type="ECO:0000256" key="2">
    <source>
        <dbReference type="ARBA" id="ARBA00022630"/>
    </source>
</evidence>
<gene>
    <name evidence="6" type="ORF">ABDJ38_11460</name>
</gene>
<evidence type="ECO:0000256" key="4">
    <source>
        <dbReference type="ARBA" id="ARBA00023002"/>
    </source>
</evidence>